<dbReference type="Proteomes" id="UP000321947">
    <property type="component" value="Unassembled WGS sequence"/>
</dbReference>
<reference evidence="1 2" key="1">
    <citation type="submission" date="2019-08" db="EMBL/GenBank/DDBJ databases">
        <title>Draft genome sequences of two oriental melons (Cucumis melo L. var makuwa).</title>
        <authorList>
            <person name="Kwon S.-Y."/>
        </authorList>
    </citation>
    <scope>NUCLEOTIDE SEQUENCE [LARGE SCALE GENOMIC DNA]</scope>
    <source>
        <strain evidence="2">cv. Chang Bougi</strain>
        <tissue evidence="1">Leaf</tissue>
    </source>
</reference>
<protein>
    <submittedName>
        <fullName evidence="1">Retrotransposon protein</fullName>
    </submittedName>
</protein>
<name>A0A5D3BEI9_CUCMM</name>
<sequence>MRVAQTMQRLEVTTLTILRPQTNELNGGMTSRSMASSFRNPKHLLMKAEELCLVDCLVDLVNAEGWRSDNETFRPGYLAQWVRITRGEDAKIQFNIDCYYLNKSEGVQPKDRLGMEFPTMYCPKMNMSPEDMMGHSTW</sequence>
<evidence type="ECO:0000313" key="1">
    <source>
        <dbReference type="EMBL" id="TYJ97537.1"/>
    </source>
</evidence>
<evidence type="ECO:0000313" key="2">
    <source>
        <dbReference type="Proteomes" id="UP000321947"/>
    </source>
</evidence>
<dbReference type="AlphaFoldDB" id="A0A5D3BEI9"/>
<comment type="caution">
    <text evidence="1">The sequence shown here is derived from an EMBL/GenBank/DDBJ whole genome shotgun (WGS) entry which is preliminary data.</text>
</comment>
<accession>A0A5D3BEI9</accession>
<organism evidence="1 2">
    <name type="scientific">Cucumis melo var. makuwa</name>
    <name type="common">Oriental melon</name>
    <dbReference type="NCBI Taxonomy" id="1194695"/>
    <lineage>
        <taxon>Eukaryota</taxon>
        <taxon>Viridiplantae</taxon>
        <taxon>Streptophyta</taxon>
        <taxon>Embryophyta</taxon>
        <taxon>Tracheophyta</taxon>
        <taxon>Spermatophyta</taxon>
        <taxon>Magnoliopsida</taxon>
        <taxon>eudicotyledons</taxon>
        <taxon>Gunneridae</taxon>
        <taxon>Pentapetalae</taxon>
        <taxon>rosids</taxon>
        <taxon>fabids</taxon>
        <taxon>Cucurbitales</taxon>
        <taxon>Cucurbitaceae</taxon>
        <taxon>Benincaseae</taxon>
        <taxon>Cucumis</taxon>
    </lineage>
</organism>
<gene>
    <name evidence="1" type="ORF">E5676_scaffold85G00500</name>
</gene>
<dbReference type="EMBL" id="SSTD01018828">
    <property type="protein sequence ID" value="TYJ97537.1"/>
    <property type="molecule type" value="Genomic_DNA"/>
</dbReference>
<proteinExistence type="predicted"/>